<proteinExistence type="predicted"/>
<evidence type="ECO:0000313" key="2">
    <source>
        <dbReference type="EMBL" id="NHZ44348.1"/>
    </source>
</evidence>
<evidence type="ECO:0000256" key="1">
    <source>
        <dbReference type="ARBA" id="ARBA00023002"/>
    </source>
</evidence>
<keyword evidence="3" id="KW-1185">Reference proteome</keyword>
<dbReference type="PANTHER" id="PTHR35870">
    <property type="entry name" value="PROTEIN, PUTATIVE (AFU_ORTHOLOGUE AFUA_5G03330)-RELATED"/>
    <property type="match status" value="1"/>
</dbReference>
<protein>
    <submittedName>
        <fullName evidence="2">Questin oxidase family protein</fullName>
    </submittedName>
</protein>
<gene>
    <name evidence="2" type="ORF">F1609_29935</name>
</gene>
<dbReference type="PANTHER" id="PTHR35870:SF1">
    <property type="entry name" value="PROTEIN, PUTATIVE (AFU_ORTHOLOGUE AFUA_5G03330)-RELATED"/>
    <property type="match status" value="1"/>
</dbReference>
<accession>A0ABX0MCE9</accession>
<organism evidence="2 3">
    <name type="scientific">Massilia aquatica</name>
    <dbReference type="NCBI Taxonomy" id="2609000"/>
    <lineage>
        <taxon>Bacteria</taxon>
        <taxon>Pseudomonadati</taxon>
        <taxon>Pseudomonadota</taxon>
        <taxon>Betaproteobacteria</taxon>
        <taxon>Burkholderiales</taxon>
        <taxon>Oxalobacteraceae</taxon>
        <taxon>Telluria group</taxon>
        <taxon>Massilia</taxon>
    </lineage>
</organism>
<evidence type="ECO:0000313" key="3">
    <source>
        <dbReference type="Proteomes" id="UP000819052"/>
    </source>
</evidence>
<reference evidence="2 3" key="1">
    <citation type="submission" date="2019-09" db="EMBL/GenBank/DDBJ databases">
        <title>Taxonomy of Antarctic Massilia spp.: description of Massilia rubra sp. nov., Massilia aquatica sp. nov., Massilia mucilaginosa sp. nov., Massilia frigida sp. nov. isolated from streams, lakes and regoliths.</title>
        <authorList>
            <person name="Holochova P."/>
            <person name="Sedlacek I."/>
            <person name="Kralova S."/>
            <person name="Maslanova I."/>
            <person name="Busse H.-J."/>
            <person name="Stankova E."/>
            <person name="Vrbovska V."/>
            <person name="Kovarovic V."/>
            <person name="Bartak M."/>
            <person name="Svec P."/>
            <person name="Pantucek R."/>
        </authorList>
    </citation>
    <scope>NUCLEOTIDE SEQUENCE [LARGE SCALE GENOMIC DNA]</scope>
    <source>
        <strain evidence="2 3">CCM 8693</strain>
    </source>
</reference>
<dbReference type="Proteomes" id="UP000819052">
    <property type="component" value="Unassembled WGS sequence"/>
</dbReference>
<comment type="caution">
    <text evidence="2">The sequence shown here is derived from an EMBL/GenBank/DDBJ whole genome shotgun (WGS) entry which is preliminary data.</text>
</comment>
<dbReference type="EMBL" id="VVIW01000030">
    <property type="protein sequence ID" value="NHZ44348.1"/>
    <property type="molecule type" value="Genomic_DNA"/>
</dbReference>
<dbReference type="Pfam" id="PF14027">
    <property type="entry name" value="Questin_oxidase"/>
    <property type="match status" value="2"/>
</dbReference>
<dbReference type="InterPro" id="IPR025337">
    <property type="entry name" value="Questin_oxidase-like"/>
</dbReference>
<keyword evidence="1" id="KW-0560">Oxidoreductase</keyword>
<name>A0ABX0MCE9_9BURK</name>
<sequence>MEMCMEILSDTCRALLERSKRFGPLYGDRLANHLPMTLIALDRMGAPVDSMARAFDANARQLQARDADISPVADGADWLGKGRNAGGLERYFQACARRDGRDAVLRDWLPRLLPGVAASAFHCLIRLAYAIDAGDHDEACAALAYWVMEYVSLDLPPDTVDDTPAALAARLAVAVAGHAPWDGIIIDRMRQAARHPGVAGTAIQPRGLDLRQVAQFALGAYHAREDFTLLHTVTACHAFRLLLPYLGEPGRALRYLWEAVVVATLTVEPSAAMPAAAPDLDWQACMAQAARATDAHVVKLCWSAHCEHLAYGDARYLAIAARKLASQSIKRTM</sequence>